<protein>
    <recommendedName>
        <fullName evidence="4">Lipoprotein</fullName>
    </recommendedName>
</protein>
<dbReference type="EMBL" id="JAWJZF010000503">
    <property type="protein sequence ID" value="MDX2296638.1"/>
    <property type="molecule type" value="Genomic_DNA"/>
</dbReference>
<dbReference type="PROSITE" id="PS51257">
    <property type="entry name" value="PROKAR_LIPOPROTEIN"/>
    <property type="match status" value="1"/>
</dbReference>
<feature type="signal peptide" evidence="1">
    <location>
        <begin position="1"/>
        <end position="19"/>
    </location>
</feature>
<gene>
    <name evidence="2" type="ORF">R2363_31260</name>
</gene>
<evidence type="ECO:0008006" key="4">
    <source>
        <dbReference type="Google" id="ProtNLM"/>
    </source>
</evidence>
<dbReference type="Proteomes" id="UP001278571">
    <property type="component" value="Unassembled WGS sequence"/>
</dbReference>
<keyword evidence="3" id="KW-1185">Reference proteome</keyword>
<feature type="chain" id="PRO_5046590230" description="Lipoprotein" evidence="1">
    <location>
        <begin position="20"/>
        <end position="129"/>
    </location>
</feature>
<name>A0ABU4KFU3_9ACTN</name>
<evidence type="ECO:0000313" key="2">
    <source>
        <dbReference type="EMBL" id="MDX2296638.1"/>
    </source>
</evidence>
<dbReference type="RefSeq" id="WP_319012803.1">
    <property type="nucleotide sequence ID" value="NZ_JAWJZF010000503.1"/>
</dbReference>
<keyword evidence="1" id="KW-0732">Signal</keyword>
<reference evidence="2 3" key="1">
    <citation type="submission" date="2023-10" db="EMBL/GenBank/DDBJ databases">
        <authorList>
            <person name="Wang X.X."/>
        </authorList>
    </citation>
    <scope>NUCLEOTIDE SEQUENCE [LARGE SCALE GENOMIC DNA]</scope>
    <source>
        <strain evidence="2 3">NBRC 12816</strain>
    </source>
</reference>
<accession>A0ABU4KFU3</accession>
<sequence>MRVRRMIVTVLAVTTVAMATGCSSSEDGQDGDDRQRLAQTRTPYCEALGKWQDTMRAEGAKTPGSPAYEKIGPAAERVYTAARPHGDEHVSGGRTLAEETSLAVRYGDAEAEIRVTAYCDEAGLETLVG</sequence>
<proteinExistence type="predicted"/>
<evidence type="ECO:0000313" key="3">
    <source>
        <dbReference type="Proteomes" id="UP001278571"/>
    </source>
</evidence>
<evidence type="ECO:0000256" key="1">
    <source>
        <dbReference type="SAM" id="SignalP"/>
    </source>
</evidence>
<organism evidence="2 3">
    <name type="scientific">Streptomyces roseolus</name>
    <dbReference type="NCBI Taxonomy" id="67358"/>
    <lineage>
        <taxon>Bacteria</taxon>
        <taxon>Bacillati</taxon>
        <taxon>Actinomycetota</taxon>
        <taxon>Actinomycetes</taxon>
        <taxon>Kitasatosporales</taxon>
        <taxon>Streptomycetaceae</taxon>
        <taxon>Streptomyces</taxon>
    </lineage>
</organism>
<comment type="caution">
    <text evidence="2">The sequence shown here is derived from an EMBL/GenBank/DDBJ whole genome shotgun (WGS) entry which is preliminary data.</text>
</comment>